<proteinExistence type="predicted"/>
<dbReference type="Pfam" id="PF10307">
    <property type="entry name" value="HAD_SAK_1"/>
    <property type="match status" value="1"/>
</dbReference>
<feature type="domain" description="Swiss Army Knife RNA repair protein HAD" evidence="1">
    <location>
        <begin position="80"/>
        <end position="275"/>
    </location>
</feature>
<sequence>MTTTATTVNPNMPQTDEIDALLRAPESNPPAALSPLDPLTPVTKPLLDAQLAASGYSSRNPAPTPTRLDVYDFDGTSFLSPFPNPKLWDPMLVAALMVEGVFGRGWWLDLASLDVGDRKKLRETGWEGWWKKETVACIRKSMSDPNTMTVLLTGRRYHPFHELIPEILASKGLDFDLIGLRPDPVTPGGVDVFQTSLEFKLSFLTNLLRSFPTLREVHMWEDRTRHAKKFDEFLRAWGQKDGLQVKVNVVMEATKRMDEEWEKQVIHGILDKHNARVEAMEEERKRTEEAQTNPVDVVDEQTVKEQGFSFERLAHSKIVLELIPQFTVVRLDPKGVQTLLETTLPRCIPPLSTDAMKTGPWRCGHAGDVIVCAGEPTEDEMRMLGGIGATVRVRVVGIGQSMGRVWAAKVEGLEPEPGSRMTGRLVSRHPHPHVVLAYNPGLGGKRPHGGHVTDWIELTGGDELRLSGTVVVHRAMGFVSTRKAAQPRKREVSIGKLVMLCYPEFKGPAIGKACAEVLREMERVGVKDEIGNEKAIEAIVRRIRLEE</sequence>
<dbReference type="OrthoDB" id="5596992at2759"/>
<dbReference type="AlphaFoldDB" id="A0A433DG05"/>
<comment type="caution">
    <text evidence="2">The sequence shown here is derived from an EMBL/GenBank/DDBJ whole genome shotgun (WGS) entry which is preliminary data.</text>
</comment>
<dbReference type="GO" id="GO:0000494">
    <property type="term" value="P:box C/D sno(s)RNA 3'-end processing"/>
    <property type="evidence" value="ECO:0007669"/>
    <property type="project" value="TreeGrafter"/>
</dbReference>
<dbReference type="PANTHER" id="PTHR10335">
    <property type="entry name" value="RRNA 2-O-METHYLTRANSFERASE FIBRILLARIN"/>
    <property type="match status" value="1"/>
</dbReference>
<gene>
    <name evidence="2" type="ORF">BC936DRAFT_141502</name>
</gene>
<evidence type="ECO:0000313" key="3">
    <source>
        <dbReference type="Proteomes" id="UP000268093"/>
    </source>
</evidence>
<dbReference type="PANTHER" id="PTHR10335:SF23">
    <property type="entry name" value="OB FOLD-CONTAINING PROTEIN, NUCLEIC ACID BINDING"/>
    <property type="match status" value="1"/>
</dbReference>
<dbReference type="GO" id="GO:0008649">
    <property type="term" value="F:rRNA methyltransferase activity"/>
    <property type="evidence" value="ECO:0007669"/>
    <property type="project" value="TreeGrafter"/>
</dbReference>
<organism evidence="2 3">
    <name type="scientific">Jimgerdemannia flammicorona</name>
    <dbReference type="NCBI Taxonomy" id="994334"/>
    <lineage>
        <taxon>Eukaryota</taxon>
        <taxon>Fungi</taxon>
        <taxon>Fungi incertae sedis</taxon>
        <taxon>Mucoromycota</taxon>
        <taxon>Mucoromycotina</taxon>
        <taxon>Endogonomycetes</taxon>
        <taxon>Endogonales</taxon>
        <taxon>Endogonaceae</taxon>
        <taxon>Jimgerdemannia</taxon>
    </lineage>
</organism>
<evidence type="ECO:0000313" key="2">
    <source>
        <dbReference type="EMBL" id="RUP49780.1"/>
    </source>
</evidence>
<dbReference type="EMBL" id="RBNI01001983">
    <property type="protein sequence ID" value="RUP49780.1"/>
    <property type="molecule type" value="Genomic_DNA"/>
</dbReference>
<keyword evidence="3" id="KW-1185">Reference proteome</keyword>
<name>A0A433DG05_9FUNG</name>
<dbReference type="Proteomes" id="UP000268093">
    <property type="component" value="Unassembled WGS sequence"/>
</dbReference>
<dbReference type="GO" id="GO:0003723">
    <property type="term" value="F:RNA binding"/>
    <property type="evidence" value="ECO:0007669"/>
    <property type="project" value="TreeGrafter"/>
</dbReference>
<dbReference type="GO" id="GO:0031428">
    <property type="term" value="C:box C/D methylation guide snoRNP complex"/>
    <property type="evidence" value="ECO:0007669"/>
    <property type="project" value="TreeGrafter"/>
</dbReference>
<dbReference type="GO" id="GO:1990259">
    <property type="term" value="F:histone H2AQ104 methyltransferase activity"/>
    <property type="evidence" value="ECO:0007669"/>
    <property type="project" value="TreeGrafter"/>
</dbReference>
<dbReference type="InterPro" id="IPR018812">
    <property type="entry name" value="SAK_HAD"/>
</dbReference>
<accession>A0A433DG05</accession>
<dbReference type="GO" id="GO:0032040">
    <property type="term" value="C:small-subunit processome"/>
    <property type="evidence" value="ECO:0007669"/>
    <property type="project" value="TreeGrafter"/>
</dbReference>
<reference evidence="2 3" key="1">
    <citation type="journal article" date="2018" name="New Phytol.">
        <title>Phylogenomics of Endogonaceae and evolution of mycorrhizas within Mucoromycota.</title>
        <authorList>
            <person name="Chang Y."/>
            <person name="Desiro A."/>
            <person name="Na H."/>
            <person name="Sandor L."/>
            <person name="Lipzen A."/>
            <person name="Clum A."/>
            <person name="Barry K."/>
            <person name="Grigoriev I.V."/>
            <person name="Martin F.M."/>
            <person name="Stajich J.E."/>
            <person name="Smith M.E."/>
            <person name="Bonito G."/>
            <person name="Spatafora J.W."/>
        </authorList>
    </citation>
    <scope>NUCLEOTIDE SEQUENCE [LARGE SCALE GENOMIC DNA]</scope>
    <source>
        <strain evidence="2 3">GMNB39</strain>
    </source>
</reference>
<evidence type="ECO:0000259" key="1">
    <source>
        <dbReference type="Pfam" id="PF10307"/>
    </source>
</evidence>
<protein>
    <recommendedName>
        <fullName evidence="1">Swiss Army Knife RNA repair protein HAD domain-containing protein</fullName>
    </recommendedName>
</protein>